<accession>A0A4S8HMW2</accession>
<name>A0A4S8HMW2_9BACT</name>
<sequence>MKKWIWLIAGSISVSKSMAQATAINREAVVRRHTIHISNADPLASLTVGNGQFAFTADVTGLQSFPAFYQKGVPLGTQSEWGWHSFPNTQNYQREETLKEYELEGKKITYSVQVKEPERNRKAVDYFRQNPHRLQLSHIGLEITKKNGTLATIDDIKHIDQQLDMWTGALQSRFTVEGEPVTVITYAHQERDGISVQIKSALLAKKRLAIRLHFPYPNGEFKDVGMFEGDSSRHTSILHKRTVLSGVIQRTLDNTTYFVQYGFNQPVNIQMRRSHDCKVQPLTTGNTFEASFYYTPVIRHSVVPSFAEAKANSSTQWIRFWKSGGAIDLSASTNERAKELERRIVLSQYLTKVQCASAYPPQETGLTFNSWFGKPHLEMHWWHAVHFALWGRTALMEKSLDWYFTVANGARDLAQRQGFDGLRWQKMTDHDGREAPSSVGAFLIWQQPHLIYMAELSYRAKKDKKVLEKYKDLVFGTAAFMASFPTYDSVHKRFNLGKGLIPAQECFDAVTTFNPTYELAYWQWALTVAQQWRERLGLPREKKWDTIINKLSPWPQANGVYLATESTPDCYTNERYITDHPAVLGAYSSLPACNRLDTAVMKNTYNLILKVWKWETTWGWDFPLMAMTATRLQMPDKAIDALFMPVQTNRYLVNGHNFQDDRLTIYLPGNGGLLSAIAMMCAGYDHNTTPNPGFPRDGSWKVKWEGLKPMF</sequence>
<comment type="caution">
    <text evidence="1">The sequence shown here is derived from an EMBL/GenBank/DDBJ whole genome shotgun (WGS) entry which is preliminary data.</text>
</comment>
<dbReference type="SUPFAM" id="SSF48208">
    <property type="entry name" value="Six-hairpin glycosidases"/>
    <property type="match status" value="1"/>
</dbReference>
<dbReference type="GO" id="GO:0005975">
    <property type="term" value="P:carbohydrate metabolic process"/>
    <property type="evidence" value="ECO:0007669"/>
    <property type="project" value="InterPro"/>
</dbReference>
<dbReference type="InterPro" id="IPR008928">
    <property type="entry name" value="6-hairpin_glycosidase_sf"/>
</dbReference>
<dbReference type="InterPro" id="IPR012341">
    <property type="entry name" value="6hp_glycosidase-like_sf"/>
</dbReference>
<dbReference type="AlphaFoldDB" id="A0A4S8HMW2"/>
<gene>
    <name evidence="1" type="ORF">FAM09_21945</name>
</gene>
<evidence type="ECO:0000313" key="1">
    <source>
        <dbReference type="EMBL" id="THU36051.1"/>
    </source>
</evidence>
<evidence type="ECO:0008006" key="3">
    <source>
        <dbReference type="Google" id="ProtNLM"/>
    </source>
</evidence>
<keyword evidence="2" id="KW-1185">Reference proteome</keyword>
<dbReference type="OrthoDB" id="127395at2"/>
<dbReference type="Gene3D" id="1.50.10.10">
    <property type="match status" value="1"/>
</dbReference>
<proteinExistence type="predicted"/>
<dbReference type="EMBL" id="STFF01000006">
    <property type="protein sequence ID" value="THU36051.1"/>
    <property type="molecule type" value="Genomic_DNA"/>
</dbReference>
<reference evidence="1 2" key="1">
    <citation type="submission" date="2019-04" db="EMBL/GenBank/DDBJ databases">
        <title>Niastella caeni sp. nov., isolated from activated sludge.</title>
        <authorList>
            <person name="Sheng M."/>
        </authorList>
    </citation>
    <scope>NUCLEOTIDE SEQUENCE [LARGE SCALE GENOMIC DNA]</scope>
    <source>
        <strain evidence="1 2">HX-2-15</strain>
    </source>
</reference>
<organism evidence="1 2">
    <name type="scientific">Niastella caeni</name>
    <dbReference type="NCBI Taxonomy" id="2569763"/>
    <lineage>
        <taxon>Bacteria</taxon>
        <taxon>Pseudomonadati</taxon>
        <taxon>Bacteroidota</taxon>
        <taxon>Chitinophagia</taxon>
        <taxon>Chitinophagales</taxon>
        <taxon>Chitinophagaceae</taxon>
        <taxon>Niastella</taxon>
    </lineage>
</organism>
<protein>
    <recommendedName>
        <fullName evidence="3">Glycoside hydrolase family 65</fullName>
    </recommendedName>
</protein>
<dbReference type="Proteomes" id="UP000306918">
    <property type="component" value="Unassembled WGS sequence"/>
</dbReference>
<evidence type="ECO:0000313" key="2">
    <source>
        <dbReference type="Proteomes" id="UP000306918"/>
    </source>
</evidence>
<dbReference type="RefSeq" id="WP_136579291.1">
    <property type="nucleotide sequence ID" value="NZ_STFF01000006.1"/>
</dbReference>